<dbReference type="InterPro" id="IPR000829">
    <property type="entry name" value="DAGK"/>
</dbReference>
<feature type="binding site" evidence="21">
    <location>
        <position position="56"/>
    </location>
    <ligand>
        <name>substrate</name>
    </ligand>
</feature>
<dbReference type="EMBL" id="VTPX01000017">
    <property type="protein sequence ID" value="KAA0015790.1"/>
    <property type="molecule type" value="Genomic_DNA"/>
</dbReference>
<organism evidence="25 26">
    <name type="scientific">Salinicola corii</name>
    <dbReference type="NCBI Taxonomy" id="2606937"/>
    <lineage>
        <taxon>Bacteria</taxon>
        <taxon>Pseudomonadati</taxon>
        <taxon>Pseudomonadota</taxon>
        <taxon>Gammaproteobacteria</taxon>
        <taxon>Oceanospirillales</taxon>
        <taxon>Halomonadaceae</taxon>
        <taxon>Salinicola</taxon>
    </lineage>
</organism>
<feature type="binding site" evidence="22">
    <location>
        <begin position="86"/>
        <end position="88"/>
    </location>
    <ligand>
        <name>ATP</name>
        <dbReference type="ChEBI" id="CHEBI:30616"/>
    </ligand>
</feature>
<comment type="caution">
    <text evidence="24">Lacks conserved residue(s) required for the propagation of feature annotation.</text>
</comment>
<evidence type="ECO:0000256" key="5">
    <source>
        <dbReference type="ARBA" id="ARBA00022475"/>
    </source>
</evidence>
<evidence type="ECO:0000256" key="23">
    <source>
        <dbReference type="PIRSR" id="PIRSR600829-4"/>
    </source>
</evidence>
<reference evidence="25 26" key="1">
    <citation type="submission" date="2019-08" db="EMBL/GenBank/DDBJ databases">
        <title>Bioinformatics analysis of the strain L3 and L5.</title>
        <authorList>
            <person name="Li X."/>
        </authorList>
    </citation>
    <scope>NUCLEOTIDE SEQUENCE [LARGE SCALE GENOMIC DNA]</scope>
    <source>
        <strain evidence="25 26">L3</strain>
    </source>
</reference>
<evidence type="ECO:0000256" key="21">
    <source>
        <dbReference type="PIRSR" id="PIRSR600829-2"/>
    </source>
</evidence>
<proteinExistence type="inferred from homology"/>
<dbReference type="Pfam" id="PF01219">
    <property type="entry name" value="DAGK_prokar"/>
    <property type="match status" value="1"/>
</dbReference>
<dbReference type="PANTHER" id="PTHR34299">
    <property type="entry name" value="DIACYLGLYCEROL KINASE"/>
    <property type="match status" value="1"/>
</dbReference>
<feature type="binding site" evidence="21">
    <location>
        <position position="10"/>
    </location>
    <ligand>
        <name>substrate</name>
    </ligand>
</feature>
<dbReference type="GO" id="GO:0005524">
    <property type="term" value="F:ATP binding"/>
    <property type="evidence" value="ECO:0007669"/>
    <property type="project" value="UniProtKB-KW"/>
</dbReference>
<dbReference type="AlphaFoldDB" id="A0A640W9T5"/>
<feature type="binding site" evidence="21">
    <location>
        <begin position="23"/>
        <end position="26"/>
    </location>
    <ligand>
        <name>substrate</name>
    </ligand>
</feature>
<feature type="transmembrane region" description="Helical" evidence="24">
    <location>
        <begin position="58"/>
        <end position="80"/>
    </location>
</feature>
<evidence type="ECO:0000256" key="3">
    <source>
        <dbReference type="ARBA" id="ARBA00012133"/>
    </source>
</evidence>
<evidence type="ECO:0000256" key="1">
    <source>
        <dbReference type="ARBA" id="ARBA00004429"/>
    </source>
</evidence>
<evidence type="ECO:0000256" key="20">
    <source>
        <dbReference type="PIRSR" id="PIRSR600829-1"/>
    </source>
</evidence>
<dbReference type="InterPro" id="IPR036945">
    <property type="entry name" value="DAGK_sf"/>
</dbReference>
<keyword evidence="17 24" id="KW-0472">Membrane</keyword>
<evidence type="ECO:0000256" key="18">
    <source>
        <dbReference type="ARBA" id="ARBA00023209"/>
    </source>
</evidence>
<keyword evidence="19 24" id="KW-1208">Phospholipid metabolism</keyword>
<keyword evidence="26" id="KW-1185">Reference proteome</keyword>
<keyword evidence="9 24" id="KW-0812">Transmembrane</keyword>
<accession>A0A640W9T5</accession>
<dbReference type="CDD" id="cd14264">
    <property type="entry name" value="DAGK_IM"/>
    <property type="match status" value="1"/>
</dbReference>
<keyword evidence="11 22" id="KW-0547">Nucleotide-binding</keyword>
<keyword evidence="7 24" id="KW-0997">Cell inner membrane</keyword>
<comment type="subcellular location">
    <subcellularLocation>
        <location evidence="1 24">Cell inner membrane</location>
        <topology evidence="1 24">Multi-pass membrane protein</topology>
    </subcellularLocation>
</comment>
<gene>
    <name evidence="25" type="ORF">F0A16_19510</name>
</gene>
<evidence type="ECO:0000256" key="15">
    <source>
        <dbReference type="ARBA" id="ARBA00022989"/>
    </source>
</evidence>
<keyword evidence="14 23" id="KW-0460">Magnesium</keyword>
<evidence type="ECO:0000256" key="11">
    <source>
        <dbReference type="ARBA" id="ARBA00022741"/>
    </source>
</evidence>
<evidence type="ECO:0000256" key="6">
    <source>
        <dbReference type="ARBA" id="ARBA00022516"/>
    </source>
</evidence>
<feature type="active site" description="Proton acceptor" evidence="20">
    <location>
        <position position="70"/>
    </location>
</feature>
<keyword evidence="18" id="KW-0594">Phospholipid biosynthesis</keyword>
<feature type="binding site" evidence="22">
    <location>
        <begin position="95"/>
        <end position="96"/>
    </location>
    <ligand>
        <name>ATP</name>
        <dbReference type="ChEBI" id="CHEBI:30616"/>
    </ligand>
</feature>
<dbReference type="PROSITE" id="PS01069">
    <property type="entry name" value="DAGK_PROKAR"/>
    <property type="match status" value="1"/>
</dbReference>
<evidence type="ECO:0000256" key="2">
    <source>
        <dbReference type="ARBA" id="ARBA00005967"/>
    </source>
</evidence>
<feature type="binding site" evidence="22">
    <location>
        <position position="29"/>
    </location>
    <ligand>
        <name>ATP</name>
        <dbReference type="ChEBI" id="CHEBI:30616"/>
    </ligand>
</feature>
<comment type="cofactor">
    <cofactor evidence="23">
        <name>Mg(2+)</name>
        <dbReference type="ChEBI" id="CHEBI:18420"/>
    </cofactor>
    <text evidence="23">Mn(2+), Zn(2+), Cd(2+) and Co(2+) support activity to lesser extents.</text>
</comment>
<evidence type="ECO:0000256" key="22">
    <source>
        <dbReference type="PIRSR" id="PIRSR600829-3"/>
    </source>
</evidence>
<feature type="binding site" evidence="21">
    <location>
        <begin position="31"/>
        <end position="35"/>
    </location>
    <ligand>
        <name>substrate</name>
    </ligand>
</feature>
<name>A0A640W9T5_9GAMM</name>
<dbReference type="PANTHER" id="PTHR34299:SF1">
    <property type="entry name" value="DIACYLGLYCEROL KINASE"/>
    <property type="match status" value="1"/>
</dbReference>
<dbReference type="Proteomes" id="UP000466024">
    <property type="component" value="Unassembled WGS sequence"/>
</dbReference>
<comment type="caution">
    <text evidence="25">The sequence shown here is derived from an EMBL/GenBank/DDBJ whole genome shotgun (WGS) entry which is preliminary data.</text>
</comment>
<protein>
    <recommendedName>
        <fullName evidence="4 24">Diacylglycerol kinase</fullName>
        <ecNumber evidence="3 24">2.7.1.107</ecNumber>
    </recommendedName>
</protein>
<dbReference type="GO" id="GO:0006654">
    <property type="term" value="P:phosphatidic acid biosynthetic process"/>
    <property type="evidence" value="ECO:0007669"/>
    <property type="project" value="InterPro"/>
</dbReference>
<evidence type="ECO:0000256" key="12">
    <source>
        <dbReference type="ARBA" id="ARBA00022777"/>
    </source>
</evidence>
<feature type="binding site" evidence="22">
    <location>
        <position position="10"/>
    </location>
    <ligand>
        <name>ATP</name>
        <dbReference type="ChEBI" id="CHEBI:30616"/>
    </ligand>
</feature>
<dbReference type="InterPro" id="IPR033718">
    <property type="entry name" value="DAGK_prok"/>
</dbReference>
<feature type="binding site" evidence="21">
    <location>
        <position position="99"/>
    </location>
    <ligand>
        <name>substrate</name>
    </ligand>
</feature>
<evidence type="ECO:0000256" key="7">
    <source>
        <dbReference type="ARBA" id="ARBA00022519"/>
    </source>
</evidence>
<keyword evidence="13 22" id="KW-0067">ATP-binding</keyword>
<keyword evidence="8 24" id="KW-0808">Transferase</keyword>
<keyword evidence="10 23" id="KW-0479">Metal-binding</keyword>
<dbReference type="GO" id="GO:0046872">
    <property type="term" value="F:metal ion binding"/>
    <property type="evidence" value="ECO:0007669"/>
    <property type="project" value="UniProtKB-KW"/>
</dbReference>
<evidence type="ECO:0000256" key="16">
    <source>
        <dbReference type="ARBA" id="ARBA00023098"/>
    </source>
</evidence>
<dbReference type="RefSeq" id="WP_149437444.1">
    <property type="nucleotide sequence ID" value="NZ_VTPX01000017.1"/>
</dbReference>
<evidence type="ECO:0000256" key="19">
    <source>
        <dbReference type="ARBA" id="ARBA00023264"/>
    </source>
</evidence>
<dbReference type="Gene3D" id="1.10.287.3610">
    <property type="match status" value="1"/>
</dbReference>
<feature type="binding site" evidence="22">
    <location>
        <position position="77"/>
    </location>
    <ligand>
        <name>ATP</name>
        <dbReference type="ChEBI" id="CHEBI:30616"/>
    </ligand>
</feature>
<comment type="function">
    <text evidence="24">Catalyzes the ATP-dependent phosphorylation of sn-l,2-diacylglycerol (DAG) to phosphatidic acid. Involved in the recycling of diacylglycerol produced as a by-product during membrane-derived oligosaccharide (MDO) biosynthesis.</text>
</comment>
<evidence type="ECO:0000256" key="14">
    <source>
        <dbReference type="ARBA" id="ARBA00022842"/>
    </source>
</evidence>
<evidence type="ECO:0000313" key="25">
    <source>
        <dbReference type="EMBL" id="KAA0015790.1"/>
    </source>
</evidence>
<evidence type="ECO:0000256" key="13">
    <source>
        <dbReference type="ARBA" id="ARBA00022840"/>
    </source>
</evidence>
<dbReference type="GO" id="GO:0005886">
    <property type="term" value="C:plasma membrane"/>
    <property type="evidence" value="ECO:0007669"/>
    <property type="project" value="UniProtKB-SubCell"/>
</dbReference>
<evidence type="ECO:0000313" key="26">
    <source>
        <dbReference type="Proteomes" id="UP000466024"/>
    </source>
</evidence>
<comment type="catalytic activity">
    <reaction evidence="24">
        <text>a 1,2-diacyl-sn-glycerol + ATP = a 1,2-diacyl-sn-glycero-3-phosphate + ADP + H(+)</text>
        <dbReference type="Rhea" id="RHEA:10272"/>
        <dbReference type="ChEBI" id="CHEBI:15378"/>
        <dbReference type="ChEBI" id="CHEBI:17815"/>
        <dbReference type="ChEBI" id="CHEBI:30616"/>
        <dbReference type="ChEBI" id="CHEBI:58608"/>
        <dbReference type="ChEBI" id="CHEBI:456216"/>
        <dbReference type="EC" id="2.7.1.107"/>
    </reaction>
</comment>
<dbReference type="EC" id="2.7.1.107" evidence="3 24"/>
<keyword evidence="15 24" id="KW-1133">Transmembrane helix</keyword>
<evidence type="ECO:0000256" key="9">
    <source>
        <dbReference type="ARBA" id="ARBA00022692"/>
    </source>
</evidence>
<feature type="binding site" evidence="21">
    <location>
        <position position="70"/>
    </location>
    <ligand>
        <name>substrate</name>
    </ligand>
</feature>
<keyword evidence="5" id="KW-1003">Cell membrane</keyword>
<keyword evidence="16 24" id="KW-0443">Lipid metabolism</keyword>
<feature type="binding site" evidence="23">
    <location>
        <position position="77"/>
    </location>
    <ligand>
        <name>a divalent metal cation</name>
        <dbReference type="ChEBI" id="CHEBI:60240"/>
    </ligand>
</feature>
<evidence type="ECO:0000256" key="4">
    <source>
        <dbReference type="ARBA" id="ARBA00017575"/>
    </source>
</evidence>
<keyword evidence="6" id="KW-0444">Lipid biosynthesis</keyword>
<keyword evidence="12 24" id="KW-0418">Kinase</keyword>
<evidence type="ECO:0000256" key="10">
    <source>
        <dbReference type="ARBA" id="ARBA00022723"/>
    </source>
</evidence>
<sequence length="118" mass="12761">MVPSRKGLARILYAARYSVFGLRHAWKQEAAFRQEIILCAVLLPVVLMANVSGLERAMLFGTAILVIIVELLNSALEAVVDRIGLEFHPLSGSAKDMGSAAVLVSLVLMAGVWLCILL</sequence>
<feature type="binding site" evidence="22">
    <location>
        <position position="17"/>
    </location>
    <ligand>
        <name>ATP</name>
        <dbReference type="ChEBI" id="CHEBI:30616"/>
    </ligand>
</feature>
<dbReference type="GO" id="GO:0004143">
    <property type="term" value="F:ATP-dependent diacylglycerol kinase activity"/>
    <property type="evidence" value="ECO:0007669"/>
    <property type="project" value="UniProtKB-EC"/>
</dbReference>
<evidence type="ECO:0000256" key="8">
    <source>
        <dbReference type="ARBA" id="ARBA00022679"/>
    </source>
</evidence>
<comment type="similarity">
    <text evidence="2 24">Belongs to the bacterial diacylglycerol kinase family.</text>
</comment>
<evidence type="ECO:0000256" key="17">
    <source>
        <dbReference type="ARBA" id="ARBA00023136"/>
    </source>
</evidence>
<feature type="transmembrane region" description="Helical" evidence="24">
    <location>
        <begin position="100"/>
        <end position="117"/>
    </location>
</feature>
<feature type="binding site" evidence="23">
    <location>
        <position position="29"/>
    </location>
    <ligand>
        <name>a divalent metal cation</name>
        <dbReference type="ChEBI" id="CHEBI:60240"/>
    </ligand>
</feature>
<evidence type="ECO:0000256" key="24">
    <source>
        <dbReference type="RuleBase" id="RU363065"/>
    </source>
</evidence>